<dbReference type="Pfam" id="PF00026">
    <property type="entry name" value="Asp"/>
    <property type="match status" value="1"/>
</dbReference>
<dbReference type="SUPFAM" id="SSF50630">
    <property type="entry name" value="Acid proteases"/>
    <property type="match status" value="1"/>
</dbReference>
<dbReference type="InterPro" id="IPR001969">
    <property type="entry name" value="Aspartic_peptidase_AS"/>
</dbReference>
<dbReference type="InterPro" id="IPR001461">
    <property type="entry name" value="Aspartic_peptidase_A1"/>
</dbReference>
<evidence type="ECO:0000256" key="2">
    <source>
        <dbReference type="ARBA" id="ARBA00022750"/>
    </source>
</evidence>
<feature type="transmembrane region" description="Helical" evidence="5">
    <location>
        <begin position="432"/>
        <end position="455"/>
    </location>
</feature>
<proteinExistence type="inferred from homology"/>
<dbReference type="InterPro" id="IPR033121">
    <property type="entry name" value="PEPTIDASE_A1"/>
</dbReference>
<dbReference type="PANTHER" id="PTHR47966:SF51">
    <property type="entry name" value="BETA-SITE APP-CLEAVING ENZYME, ISOFORM A-RELATED"/>
    <property type="match status" value="1"/>
</dbReference>
<dbReference type="InterPro" id="IPR034164">
    <property type="entry name" value="Pepsin-like_dom"/>
</dbReference>
<keyword evidence="3 8" id="KW-0645">Protease</keyword>
<sequence>MFPALPLFLSLSAAYPAAQHVQSRQADNGTSTLQNNDDVSYYVSLTLGGQHYSVLVDTGSSDLWIAGDAPPESADLEASCNVTYADGLVQGPVYAADLAFSGFAITNQAFMLVAPDDSHPAGQGILGLGPHDGSAVYETLGAPAGFPILDRIFQQNTSTSNYITLLMGRQQDSDEVFSGNISISTISTGLEAVLDQPHLPVTMVPIDESKNQHFQVLLDHDGLRGPDGKLIRLTTEVEQTGNNRQATVLVDSGFSLSQVPKSAADAIYGRIEGAEFRELGSGIGKTWIVPCTHEVNVTFKLGGVEYPIHPMDVAMDPAPFGLNNLTNEAGDASCIGMFQPMVLDLGASPTFDIILGMPFLRNTYTLFDYGDFIDDEANQGDPYIQLLSITDPAEAHVDFVNVRLGGNDTTGNQTLKPAQALDTPSSSWSRGAIIGTSIGVFAVLCLFAAAITWWCRRRRYVPVRTHRSRDSVDASTLPQTPSAYFDYSPAYTPPQTPGSRPLSTAPLLTGSWTPTSLYDASDVELGSSRPVSMAPSMLEVSRPISMAPSISPARPMSVAQSRPASAGASVVDHTQRE</sequence>
<dbReference type="PROSITE" id="PS00141">
    <property type="entry name" value="ASP_PROTEASE"/>
    <property type="match status" value="1"/>
</dbReference>
<dbReference type="OrthoDB" id="15189at2759"/>
<feature type="chain" id="PRO_5002316536" evidence="6">
    <location>
        <begin position="19"/>
        <end position="577"/>
    </location>
</feature>
<accession>A0A0D7B126</accession>
<dbReference type="Gene3D" id="2.40.70.10">
    <property type="entry name" value="Acid Proteases"/>
    <property type="match status" value="2"/>
</dbReference>
<dbReference type="PROSITE" id="PS51767">
    <property type="entry name" value="PEPTIDASE_A1"/>
    <property type="match status" value="1"/>
</dbReference>
<dbReference type="InterPro" id="IPR021109">
    <property type="entry name" value="Peptidase_aspartic_dom_sf"/>
</dbReference>
<keyword evidence="3" id="KW-0378">Hydrolase</keyword>
<dbReference type="GO" id="GO:0006508">
    <property type="term" value="P:proteolysis"/>
    <property type="evidence" value="ECO:0007669"/>
    <property type="project" value="UniProtKB-KW"/>
</dbReference>
<keyword evidence="6" id="KW-0732">Signal</keyword>
<feature type="region of interest" description="Disordered" evidence="4">
    <location>
        <begin position="549"/>
        <end position="577"/>
    </location>
</feature>
<feature type="signal peptide" evidence="6">
    <location>
        <begin position="1"/>
        <end position="18"/>
    </location>
</feature>
<evidence type="ECO:0000313" key="8">
    <source>
        <dbReference type="EMBL" id="KIY63915.1"/>
    </source>
</evidence>
<evidence type="ECO:0000256" key="6">
    <source>
        <dbReference type="SAM" id="SignalP"/>
    </source>
</evidence>
<gene>
    <name evidence="8" type="ORF">CYLTODRAFT_493536</name>
</gene>
<dbReference type="AlphaFoldDB" id="A0A0D7B126"/>
<keyword evidence="9" id="KW-1185">Reference proteome</keyword>
<dbReference type="PANTHER" id="PTHR47966">
    <property type="entry name" value="BETA-SITE APP-CLEAVING ENZYME, ISOFORM A-RELATED"/>
    <property type="match status" value="1"/>
</dbReference>
<keyword evidence="5" id="KW-0472">Membrane</keyword>
<evidence type="ECO:0000259" key="7">
    <source>
        <dbReference type="PROSITE" id="PS51767"/>
    </source>
</evidence>
<protein>
    <submittedName>
        <fullName evidence="8">Acid protease</fullName>
    </submittedName>
</protein>
<keyword evidence="2 3" id="KW-0064">Aspartyl protease</keyword>
<dbReference type="Proteomes" id="UP000054007">
    <property type="component" value="Unassembled WGS sequence"/>
</dbReference>
<evidence type="ECO:0000313" key="9">
    <source>
        <dbReference type="Proteomes" id="UP000054007"/>
    </source>
</evidence>
<evidence type="ECO:0000256" key="4">
    <source>
        <dbReference type="SAM" id="MobiDB-lite"/>
    </source>
</evidence>
<name>A0A0D7B126_9AGAR</name>
<keyword evidence="5" id="KW-0812">Transmembrane</keyword>
<dbReference type="PRINTS" id="PR00792">
    <property type="entry name" value="PEPSIN"/>
</dbReference>
<feature type="domain" description="Peptidase A1" evidence="7">
    <location>
        <begin position="41"/>
        <end position="377"/>
    </location>
</feature>
<dbReference type="EMBL" id="KN880664">
    <property type="protein sequence ID" value="KIY63915.1"/>
    <property type="molecule type" value="Genomic_DNA"/>
</dbReference>
<reference evidence="8 9" key="1">
    <citation type="journal article" date="2015" name="Fungal Genet. Biol.">
        <title>Evolution of novel wood decay mechanisms in Agaricales revealed by the genome sequences of Fistulina hepatica and Cylindrobasidium torrendii.</title>
        <authorList>
            <person name="Floudas D."/>
            <person name="Held B.W."/>
            <person name="Riley R."/>
            <person name="Nagy L.G."/>
            <person name="Koehler G."/>
            <person name="Ransdell A.S."/>
            <person name="Younus H."/>
            <person name="Chow J."/>
            <person name="Chiniquy J."/>
            <person name="Lipzen A."/>
            <person name="Tritt A."/>
            <person name="Sun H."/>
            <person name="Haridas S."/>
            <person name="LaButti K."/>
            <person name="Ohm R.A."/>
            <person name="Kues U."/>
            <person name="Blanchette R.A."/>
            <person name="Grigoriev I.V."/>
            <person name="Minto R.E."/>
            <person name="Hibbett D.S."/>
        </authorList>
    </citation>
    <scope>NUCLEOTIDE SEQUENCE [LARGE SCALE GENOMIC DNA]</scope>
    <source>
        <strain evidence="8 9">FP15055 ss-10</strain>
    </source>
</reference>
<dbReference type="GO" id="GO:0004190">
    <property type="term" value="F:aspartic-type endopeptidase activity"/>
    <property type="evidence" value="ECO:0007669"/>
    <property type="project" value="UniProtKB-KW"/>
</dbReference>
<comment type="similarity">
    <text evidence="1 3">Belongs to the peptidase A1 family.</text>
</comment>
<evidence type="ECO:0000256" key="5">
    <source>
        <dbReference type="SAM" id="Phobius"/>
    </source>
</evidence>
<organism evidence="8 9">
    <name type="scientific">Cylindrobasidium torrendii FP15055 ss-10</name>
    <dbReference type="NCBI Taxonomy" id="1314674"/>
    <lineage>
        <taxon>Eukaryota</taxon>
        <taxon>Fungi</taxon>
        <taxon>Dikarya</taxon>
        <taxon>Basidiomycota</taxon>
        <taxon>Agaricomycotina</taxon>
        <taxon>Agaricomycetes</taxon>
        <taxon>Agaricomycetidae</taxon>
        <taxon>Agaricales</taxon>
        <taxon>Marasmiineae</taxon>
        <taxon>Physalacriaceae</taxon>
        <taxon>Cylindrobasidium</taxon>
    </lineage>
</organism>
<evidence type="ECO:0000256" key="3">
    <source>
        <dbReference type="RuleBase" id="RU000454"/>
    </source>
</evidence>
<dbReference type="CDD" id="cd05471">
    <property type="entry name" value="pepsin_like"/>
    <property type="match status" value="1"/>
</dbReference>
<evidence type="ECO:0000256" key="1">
    <source>
        <dbReference type="ARBA" id="ARBA00007447"/>
    </source>
</evidence>
<keyword evidence="5" id="KW-1133">Transmembrane helix</keyword>
<feature type="region of interest" description="Disordered" evidence="4">
    <location>
        <begin position="485"/>
        <end position="506"/>
    </location>
</feature>
<dbReference type="STRING" id="1314674.A0A0D7B126"/>